<comment type="similarity">
    <text evidence="2">Belongs to the HAUS1 family.</text>
</comment>
<dbReference type="GO" id="GO:0005819">
    <property type="term" value="C:spindle"/>
    <property type="evidence" value="ECO:0007669"/>
    <property type="project" value="UniProtKB-SubCell"/>
</dbReference>
<accession>A0A136J0N1</accession>
<evidence type="ECO:0000256" key="3">
    <source>
        <dbReference type="ARBA" id="ARBA00022490"/>
    </source>
</evidence>
<dbReference type="GO" id="GO:0051225">
    <property type="term" value="P:spindle assembly"/>
    <property type="evidence" value="ECO:0007669"/>
    <property type="project" value="InterPro"/>
</dbReference>
<comment type="subcellular location">
    <subcellularLocation>
        <location evidence="1">Cytoplasm</location>
        <location evidence="1">Cytoskeleton</location>
        <location evidence="1">Spindle</location>
    </subcellularLocation>
</comment>
<dbReference type="PANTHER" id="PTHR31570:SF1">
    <property type="entry name" value="HAUS AUGMIN-LIKE COMPLEX SUBUNIT 1"/>
    <property type="match status" value="1"/>
</dbReference>
<evidence type="ECO:0000256" key="11">
    <source>
        <dbReference type="SAM" id="MobiDB-lite"/>
    </source>
</evidence>
<dbReference type="Proteomes" id="UP000070501">
    <property type="component" value="Unassembled WGS sequence"/>
</dbReference>
<keyword evidence="13" id="KW-1185">Reference proteome</keyword>
<dbReference type="EMBL" id="KQ964252">
    <property type="protein sequence ID" value="KXJ90683.1"/>
    <property type="molecule type" value="Genomic_DNA"/>
</dbReference>
<evidence type="ECO:0000256" key="5">
    <source>
        <dbReference type="ARBA" id="ARBA00022701"/>
    </source>
</evidence>
<keyword evidence="3" id="KW-0963">Cytoplasm</keyword>
<evidence type="ECO:0008006" key="14">
    <source>
        <dbReference type="Google" id="ProtNLM"/>
    </source>
</evidence>
<evidence type="ECO:0000256" key="4">
    <source>
        <dbReference type="ARBA" id="ARBA00022618"/>
    </source>
</evidence>
<dbReference type="GO" id="GO:0070652">
    <property type="term" value="C:HAUS complex"/>
    <property type="evidence" value="ECO:0007669"/>
    <property type="project" value="InterPro"/>
</dbReference>
<evidence type="ECO:0000256" key="2">
    <source>
        <dbReference type="ARBA" id="ARBA00005479"/>
    </source>
</evidence>
<evidence type="ECO:0000256" key="6">
    <source>
        <dbReference type="ARBA" id="ARBA00022776"/>
    </source>
</evidence>
<dbReference type="PANTHER" id="PTHR31570">
    <property type="entry name" value="HAUS AUGMIN-LIKE COMPLEX SUBUNIT 1"/>
    <property type="match status" value="1"/>
</dbReference>
<protein>
    <recommendedName>
        <fullName evidence="14">HAUS augmin-like complex subunit 1</fullName>
    </recommendedName>
</protein>
<evidence type="ECO:0000256" key="8">
    <source>
        <dbReference type="ARBA" id="ARBA00023212"/>
    </source>
</evidence>
<feature type="compositionally biased region" description="Basic and acidic residues" evidence="11">
    <location>
        <begin position="301"/>
        <end position="319"/>
    </location>
</feature>
<keyword evidence="7 10" id="KW-0175">Coiled coil</keyword>
<keyword evidence="5" id="KW-0493">Microtubule</keyword>
<name>A0A136J0N1_9PEZI</name>
<keyword evidence="4" id="KW-0132">Cell division</keyword>
<feature type="region of interest" description="Disordered" evidence="11">
    <location>
        <begin position="301"/>
        <end position="325"/>
    </location>
</feature>
<dbReference type="OrthoDB" id="5372507at2759"/>
<keyword evidence="9" id="KW-0131">Cell cycle</keyword>
<organism evidence="12 13">
    <name type="scientific">Microdochium bolleyi</name>
    <dbReference type="NCBI Taxonomy" id="196109"/>
    <lineage>
        <taxon>Eukaryota</taxon>
        <taxon>Fungi</taxon>
        <taxon>Dikarya</taxon>
        <taxon>Ascomycota</taxon>
        <taxon>Pezizomycotina</taxon>
        <taxon>Sordariomycetes</taxon>
        <taxon>Xylariomycetidae</taxon>
        <taxon>Xylariales</taxon>
        <taxon>Microdochiaceae</taxon>
        <taxon>Microdochium</taxon>
    </lineage>
</organism>
<evidence type="ECO:0000313" key="12">
    <source>
        <dbReference type="EMBL" id="KXJ90683.1"/>
    </source>
</evidence>
<gene>
    <name evidence="12" type="ORF">Micbo1qcDRAFT_120260</name>
</gene>
<dbReference type="InParanoid" id="A0A136J0N1"/>
<evidence type="ECO:0000256" key="1">
    <source>
        <dbReference type="ARBA" id="ARBA00004186"/>
    </source>
</evidence>
<evidence type="ECO:0000256" key="9">
    <source>
        <dbReference type="ARBA" id="ARBA00023306"/>
    </source>
</evidence>
<dbReference type="AlphaFoldDB" id="A0A136J0N1"/>
<feature type="coiled-coil region" evidence="10">
    <location>
        <begin position="180"/>
        <end position="235"/>
    </location>
</feature>
<dbReference type="GO" id="GO:0051301">
    <property type="term" value="P:cell division"/>
    <property type="evidence" value="ECO:0007669"/>
    <property type="project" value="UniProtKB-KW"/>
</dbReference>
<reference evidence="13" key="1">
    <citation type="submission" date="2016-02" db="EMBL/GenBank/DDBJ databases">
        <title>Draft genome sequence of Microdochium bolleyi, a fungal endophyte of beachgrass.</title>
        <authorList>
            <consortium name="DOE Joint Genome Institute"/>
            <person name="David A.S."/>
            <person name="May G."/>
            <person name="Haridas S."/>
            <person name="Lim J."/>
            <person name="Wang M."/>
            <person name="Labutti K."/>
            <person name="Lipzen A."/>
            <person name="Barry K."/>
            <person name="Grigoriev I.V."/>
        </authorList>
    </citation>
    <scope>NUCLEOTIDE SEQUENCE [LARGE SCALE GENOMIC DNA]</scope>
    <source>
        <strain evidence="13">J235TASD1</strain>
    </source>
</reference>
<dbReference type="InterPro" id="IPR026243">
    <property type="entry name" value="HAUS1"/>
</dbReference>
<dbReference type="Pfam" id="PF25762">
    <property type="entry name" value="HAUS1"/>
    <property type="match status" value="1"/>
</dbReference>
<evidence type="ECO:0000256" key="7">
    <source>
        <dbReference type="ARBA" id="ARBA00023054"/>
    </source>
</evidence>
<evidence type="ECO:0000313" key="13">
    <source>
        <dbReference type="Proteomes" id="UP000070501"/>
    </source>
</evidence>
<keyword evidence="8" id="KW-0206">Cytoskeleton</keyword>
<evidence type="ECO:0000256" key="10">
    <source>
        <dbReference type="SAM" id="Coils"/>
    </source>
</evidence>
<sequence>MAHRRLQREEALSQQPAIFSPSLARAAASTAKDWAYVDAWLKHKYASASVSGSTAAVPPFERNADTLHMLLALVAANEAADEERDLLTRVERAALDEVRAVNAAKEARRADLLAAIEDNLSREGRTALDAMAGMAAELGVADTEAAITPELLASRFVELQASAVEVDRATARVEVLHEHIRRETARITDLVDAIRQQQQQALQEQEHSKQPGQRDNDLEHKIDTMQARLPQLEKQASVLNKVSQMPTVTVDEVKHDEDEYLRVLARKKELDARVKAFAGLPPDVEAARVELENLRAELRSMTDRRDHDFEKLVERESPVKPRRRM</sequence>
<proteinExistence type="inferred from homology"/>
<dbReference type="GO" id="GO:0005829">
    <property type="term" value="C:cytosol"/>
    <property type="evidence" value="ECO:0007669"/>
    <property type="project" value="TreeGrafter"/>
</dbReference>
<keyword evidence="6" id="KW-0498">Mitosis</keyword>
<dbReference type="GO" id="GO:0005874">
    <property type="term" value="C:microtubule"/>
    <property type="evidence" value="ECO:0007669"/>
    <property type="project" value="UniProtKB-KW"/>
</dbReference>